<proteinExistence type="predicted"/>
<sequence length="62" mass="7064">MICDIEDERKGVEAEIVSHFATGMQVNGPVNKLVRRLKVYYADAVIVRGTMNDDDYGNVHYF</sequence>
<dbReference type="EMBL" id="NBIV01000145">
    <property type="protein sequence ID" value="PXF42915.1"/>
    <property type="molecule type" value="Genomic_DNA"/>
</dbReference>
<evidence type="ECO:0000313" key="1">
    <source>
        <dbReference type="EMBL" id="PXF42915.1"/>
    </source>
</evidence>
<accession>A0A2V3ILF9</accession>
<dbReference type="Proteomes" id="UP000247409">
    <property type="component" value="Unassembled WGS sequence"/>
</dbReference>
<evidence type="ECO:0000313" key="2">
    <source>
        <dbReference type="Proteomes" id="UP000247409"/>
    </source>
</evidence>
<protein>
    <submittedName>
        <fullName evidence="1">Uncharacterized protein</fullName>
    </submittedName>
</protein>
<gene>
    <name evidence="1" type="ORF">BWQ96_07362</name>
</gene>
<organism evidence="1 2">
    <name type="scientific">Gracilariopsis chorda</name>
    <dbReference type="NCBI Taxonomy" id="448386"/>
    <lineage>
        <taxon>Eukaryota</taxon>
        <taxon>Rhodophyta</taxon>
        <taxon>Florideophyceae</taxon>
        <taxon>Rhodymeniophycidae</taxon>
        <taxon>Gracilariales</taxon>
        <taxon>Gracilariaceae</taxon>
        <taxon>Gracilariopsis</taxon>
    </lineage>
</organism>
<keyword evidence="2" id="KW-1185">Reference proteome</keyword>
<name>A0A2V3ILF9_9FLOR</name>
<dbReference type="AlphaFoldDB" id="A0A2V3ILF9"/>
<comment type="caution">
    <text evidence="1">The sequence shown here is derived from an EMBL/GenBank/DDBJ whole genome shotgun (WGS) entry which is preliminary data.</text>
</comment>
<reference evidence="1 2" key="1">
    <citation type="journal article" date="2018" name="Mol. Biol. Evol.">
        <title>Analysis of the draft genome of the red seaweed Gracilariopsis chorda provides insights into genome size evolution in Rhodophyta.</title>
        <authorList>
            <person name="Lee J."/>
            <person name="Yang E.C."/>
            <person name="Graf L."/>
            <person name="Yang J.H."/>
            <person name="Qiu H."/>
            <person name="Zel Zion U."/>
            <person name="Chan C.X."/>
            <person name="Stephens T.G."/>
            <person name="Weber A.P.M."/>
            <person name="Boo G.H."/>
            <person name="Boo S.M."/>
            <person name="Kim K.M."/>
            <person name="Shin Y."/>
            <person name="Jung M."/>
            <person name="Lee S.J."/>
            <person name="Yim H.S."/>
            <person name="Lee J.H."/>
            <person name="Bhattacharya D."/>
            <person name="Yoon H.S."/>
        </authorList>
    </citation>
    <scope>NUCLEOTIDE SEQUENCE [LARGE SCALE GENOMIC DNA]</scope>
    <source>
        <strain evidence="1 2">SKKU-2015</strain>
        <tissue evidence="1">Whole body</tissue>
    </source>
</reference>